<evidence type="ECO:0000313" key="1">
    <source>
        <dbReference type="EMBL" id="UTO25602.1"/>
    </source>
</evidence>
<name>A0A9Q9F2C9_9BACT</name>
<proteinExistence type="predicted"/>
<dbReference type="NCBIfam" id="NF046004">
    <property type="entry name" value="ICE_Mbov_0401"/>
    <property type="match status" value="1"/>
</dbReference>
<protein>
    <submittedName>
        <fullName evidence="1">Uncharacterized protein</fullName>
    </submittedName>
</protein>
<organism evidence="1 2">
    <name type="scientific">Metamycoplasma hyosynoviae</name>
    <dbReference type="NCBI Taxonomy" id="29559"/>
    <lineage>
        <taxon>Bacteria</taxon>
        <taxon>Bacillati</taxon>
        <taxon>Mycoplasmatota</taxon>
        <taxon>Mycoplasmoidales</taxon>
        <taxon>Metamycoplasmataceae</taxon>
        <taxon>Metamycoplasma</taxon>
    </lineage>
</organism>
<dbReference type="GeneID" id="75105212"/>
<dbReference type="RefSeq" id="WP_254735156.1">
    <property type="nucleotide sequence ID" value="NZ_CP101127.1"/>
</dbReference>
<reference evidence="1" key="1">
    <citation type="submission" date="2022-07" db="EMBL/GenBank/DDBJ databases">
        <title>Complete genome of Mycoplasma hyosynoviae B1.</title>
        <authorList>
            <person name="Spergser J."/>
        </authorList>
    </citation>
    <scope>NUCLEOTIDE SEQUENCE</scope>
    <source>
        <strain evidence="1">B1</strain>
    </source>
</reference>
<dbReference type="Proteomes" id="UP001059349">
    <property type="component" value="Chromosome"/>
</dbReference>
<evidence type="ECO:0000313" key="2">
    <source>
        <dbReference type="Proteomes" id="UP001059349"/>
    </source>
</evidence>
<dbReference type="AlphaFoldDB" id="A0A9Q9F2C9"/>
<sequence>MTTDLFVNGISEKDILSTGQMIIEKLNDEEEIFRTKTRLENKEYKDWIVSDRRIKTIIIDGEIYTINLTQYLDKKTGKKFTYYHNEILKLMGKKRYWLGSVLVAIKSQNLRRRNKEQNEALKSKIPYDIHHYYLKIKYITFMVQYDKFLTQKYQTIQIENDDAFIHLNTGKYRVRMVGIHNGYQDKNNHKLLNKTIIFQFDKNALTYQNMDFLTNKTQEIIDKFYTYKNINLSGDGAKCITKFSQNIKAIRHYDKFHFHKILFNCFGYSKNKNKQNKNIFGGEFGNQFPLFLWFLQNKKYDEFENLLRKNIDFLKKNKISKLKIWEIKSLLRLWKNNKNYLINTYENANYFGGNAETFIGHYLKKYTKNAFSRQNINLLKLKILLNIPKNINVIFL</sequence>
<gene>
    <name evidence="1" type="ORF">NMG93_01825</name>
</gene>
<dbReference type="EMBL" id="CP101127">
    <property type="protein sequence ID" value="UTO25602.1"/>
    <property type="molecule type" value="Genomic_DNA"/>
</dbReference>
<accession>A0A9Q9F2C9</accession>